<dbReference type="SUPFAM" id="SSF55729">
    <property type="entry name" value="Acyl-CoA N-acyltransferases (Nat)"/>
    <property type="match status" value="1"/>
</dbReference>
<dbReference type="EMBL" id="AFGF01000211">
    <property type="protein sequence ID" value="EGO62483.1"/>
    <property type="molecule type" value="Genomic_DNA"/>
</dbReference>
<dbReference type="InterPro" id="IPR016181">
    <property type="entry name" value="Acyl_CoA_acyltransferase"/>
</dbReference>
<evidence type="ECO:0000313" key="2">
    <source>
        <dbReference type="EMBL" id="EGO62483.1"/>
    </source>
</evidence>
<dbReference type="eggNOG" id="COG0456">
    <property type="taxonomic scope" value="Bacteria"/>
</dbReference>
<dbReference type="AlphaFoldDB" id="F7NN98"/>
<evidence type="ECO:0000259" key="1">
    <source>
        <dbReference type="PROSITE" id="PS51186"/>
    </source>
</evidence>
<sequence>MVTIVNIEAADMEQLAALGEELTGKKPHMPQLKIILDKICSDPNYILIGAKSERGQLLGSVMGILCLDIVGQCQPFMVLENLIVRRNSRRQGVAKQLVGYLEDYARDKNCYFIMLTSLAKRAEAHAFYESIGYAKGMVQGFKKYL</sequence>
<accession>F7NN98</accession>
<dbReference type="PROSITE" id="PS51186">
    <property type="entry name" value="GNAT"/>
    <property type="match status" value="1"/>
</dbReference>
<gene>
    <name evidence="2" type="ORF">ALO_17915</name>
</gene>
<dbReference type="Pfam" id="PF00583">
    <property type="entry name" value="Acetyltransf_1"/>
    <property type="match status" value="1"/>
</dbReference>
<keyword evidence="3" id="KW-1185">Reference proteome</keyword>
<dbReference type="InterPro" id="IPR000182">
    <property type="entry name" value="GNAT_dom"/>
</dbReference>
<comment type="caution">
    <text evidence="2">The sequence shown here is derived from an EMBL/GenBank/DDBJ whole genome shotgun (WGS) entry which is preliminary data.</text>
</comment>
<feature type="domain" description="N-acetyltransferase" evidence="1">
    <location>
        <begin position="2"/>
        <end position="145"/>
    </location>
</feature>
<dbReference type="STRING" id="1009370.ALO_17915"/>
<reference evidence="2 3" key="1">
    <citation type="journal article" date="2011" name="EMBO J.">
        <title>Structural diversity of bacterial flagellar motors.</title>
        <authorList>
            <person name="Chen S."/>
            <person name="Beeby M."/>
            <person name="Murphy G.E."/>
            <person name="Leadbetter J.R."/>
            <person name="Hendrixson D.R."/>
            <person name="Briegel A."/>
            <person name="Li Z."/>
            <person name="Shi J."/>
            <person name="Tocheva E.I."/>
            <person name="Muller A."/>
            <person name="Dobro M.J."/>
            <person name="Jensen G.J."/>
        </authorList>
    </citation>
    <scope>NUCLEOTIDE SEQUENCE [LARGE SCALE GENOMIC DNA]</scope>
    <source>
        <strain evidence="2 3">DSM 6540</strain>
    </source>
</reference>
<dbReference type="RefSeq" id="WP_004098439.1">
    <property type="nucleotide sequence ID" value="NZ_AFGF01000211.1"/>
</dbReference>
<organism evidence="2 3">
    <name type="scientific">Acetonema longum DSM 6540</name>
    <dbReference type="NCBI Taxonomy" id="1009370"/>
    <lineage>
        <taxon>Bacteria</taxon>
        <taxon>Bacillati</taxon>
        <taxon>Bacillota</taxon>
        <taxon>Negativicutes</taxon>
        <taxon>Acetonemataceae</taxon>
        <taxon>Acetonema</taxon>
    </lineage>
</organism>
<dbReference type="GO" id="GO:0016747">
    <property type="term" value="F:acyltransferase activity, transferring groups other than amino-acyl groups"/>
    <property type="evidence" value="ECO:0007669"/>
    <property type="project" value="InterPro"/>
</dbReference>
<dbReference type="Gene3D" id="3.40.630.30">
    <property type="match status" value="1"/>
</dbReference>
<name>F7NN98_9FIRM</name>
<dbReference type="Proteomes" id="UP000003240">
    <property type="component" value="Unassembled WGS sequence"/>
</dbReference>
<proteinExistence type="predicted"/>
<dbReference type="CDD" id="cd04301">
    <property type="entry name" value="NAT_SF"/>
    <property type="match status" value="1"/>
</dbReference>
<protein>
    <submittedName>
        <fullName evidence="2">Putative acetyltransferase</fullName>
    </submittedName>
</protein>
<keyword evidence="2" id="KW-0808">Transferase</keyword>
<dbReference type="OrthoDB" id="9789603at2"/>
<evidence type="ECO:0000313" key="3">
    <source>
        <dbReference type="Proteomes" id="UP000003240"/>
    </source>
</evidence>